<proteinExistence type="predicted"/>
<keyword evidence="2" id="KW-1185">Reference proteome</keyword>
<dbReference type="Proteomes" id="UP001056120">
    <property type="component" value="Linkage Group LG23"/>
</dbReference>
<evidence type="ECO:0000313" key="1">
    <source>
        <dbReference type="EMBL" id="KAI3717041.1"/>
    </source>
</evidence>
<reference evidence="1 2" key="2">
    <citation type="journal article" date="2022" name="Mol. Ecol. Resour.">
        <title>The genomes of chicory, endive, great burdock and yacon provide insights into Asteraceae paleo-polyploidization history and plant inulin production.</title>
        <authorList>
            <person name="Fan W."/>
            <person name="Wang S."/>
            <person name="Wang H."/>
            <person name="Wang A."/>
            <person name="Jiang F."/>
            <person name="Liu H."/>
            <person name="Zhao H."/>
            <person name="Xu D."/>
            <person name="Zhang Y."/>
        </authorList>
    </citation>
    <scope>NUCLEOTIDE SEQUENCE [LARGE SCALE GENOMIC DNA]</scope>
    <source>
        <strain evidence="2">cv. Yunnan</strain>
        <tissue evidence="1">Leaves</tissue>
    </source>
</reference>
<reference evidence="2" key="1">
    <citation type="journal article" date="2022" name="Mol. Ecol. Resour.">
        <title>The genomes of chicory, endive, great burdock and yacon provide insights into Asteraceae palaeo-polyploidization history and plant inulin production.</title>
        <authorList>
            <person name="Fan W."/>
            <person name="Wang S."/>
            <person name="Wang H."/>
            <person name="Wang A."/>
            <person name="Jiang F."/>
            <person name="Liu H."/>
            <person name="Zhao H."/>
            <person name="Xu D."/>
            <person name="Zhang Y."/>
        </authorList>
    </citation>
    <scope>NUCLEOTIDE SEQUENCE [LARGE SCALE GENOMIC DNA]</scope>
    <source>
        <strain evidence="2">cv. Yunnan</strain>
    </source>
</reference>
<comment type="caution">
    <text evidence="1">The sequence shown here is derived from an EMBL/GenBank/DDBJ whole genome shotgun (WGS) entry which is preliminary data.</text>
</comment>
<protein>
    <submittedName>
        <fullName evidence="1">Uncharacterized protein</fullName>
    </submittedName>
</protein>
<organism evidence="1 2">
    <name type="scientific">Smallanthus sonchifolius</name>
    <dbReference type="NCBI Taxonomy" id="185202"/>
    <lineage>
        <taxon>Eukaryota</taxon>
        <taxon>Viridiplantae</taxon>
        <taxon>Streptophyta</taxon>
        <taxon>Embryophyta</taxon>
        <taxon>Tracheophyta</taxon>
        <taxon>Spermatophyta</taxon>
        <taxon>Magnoliopsida</taxon>
        <taxon>eudicotyledons</taxon>
        <taxon>Gunneridae</taxon>
        <taxon>Pentapetalae</taxon>
        <taxon>asterids</taxon>
        <taxon>campanulids</taxon>
        <taxon>Asterales</taxon>
        <taxon>Asteraceae</taxon>
        <taxon>Asteroideae</taxon>
        <taxon>Heliantheae alliance</taxon>
        <taxon>Millerieae</taxon>
        <taxon>Smallanthus</taxon>
    </lineage>
</organism>
<gene>
    <name evidence="1" type="ORF">L1987_68357</name>
</gene>
<sequence length="117" mass="13066">MGLQAQTYADLSTSNFLVLCSNHFLAKDFDTHGMGGPMVRRVHKNAAKWIGKKFPHYWDLCIVFGKDRANGRDAQTIADIISDINREEPEATTDGLDDMDVNQPLNIPSNVATREES</sequence>
<evidence type="ECO:0000313" key="2">
    <source>
        <dbReference type="Proteomes" id="UP001056120"/>
    </source>
</evidence>
<dbReference type="EMBL" id="CM042040">
    <property type="protein sequence ID" value="KAI3717041.1"/>
    <property type="molecule type" value="Genomic_DNA"/>
</dbReference>
<name>A0ACB9B5J7_9ASTR</name>
<accession>A0ACB9B5J7</accession>